<dbReference type="AlphaFoldDB" id="A0AAV3M0Q1"/>
<dbReference type="SMART" id="SM01040">
    <property type="entry name" value="Bro-N"/>
    <property type="match status" value="1"/>
</dbReference>
<feature type="domain" description="Bro-N" evidence="1">
    <location>
        <begin position="1"/>
        <end position="108"/>
    </location>
</feature>
<evidence type="ECO:0000313" key="2">
    <source>
        <dbReference type="EMBL" id="EUD09312.1"/>
    </source>
</evidence>
<dbReference type="PROSITE" id="PS51750">
    <property type="entry name" value="BRO_N"/>
    <property type="match status" value="1"/>
</dbReference>
<name>A0AAV3M0Q1_9GAMM</name>
<gene>
    <name evidence="2" type="ORF">HMPREF1563_3473</name>
</gene>
<accession>A0AAV3M0Q1</accession>
<dbReference type="Pfam" id="PF02498">
    <property type="entry name" value="Bro-N"/>
    <property type="match status" value="1"/>
</dbReference>
<sequence length="197" mass="22481">MAKYPVVPFIFESFSIRALTIKDTPWFVAEDVCSVLNLSNPTMSLKSLDEDERSKLNLGRQGKVNIINESGMYTLMLRSRDAVKKGSISHRLRKWVTSEVIPSIRKTGSYSHNKNPNQIEFICPECGSKANIIESQYRHRCSTECYIKCANKHCLTTALLDIQLRQILTYPNKDKVKKTIMSMSKMDRAIALDMLLS</sequence>
<dbReference type="PANTHER" id="PTHR36180">
    <property type="entry name" value="DNA-BINDING PROTEIN-RELATED-RELATED"/>
    <property type="match status" value="1"/>
</dbReference>
<evidence type="ECO:0000313" key="3">
    <source>
        <dbReference type="Proteomes" id="UP000022311"/>
    </source>
</evidence>
<dbReference type="PANTHER" id="PTHR36180:SF2">
    <property type="entry name" value="BRO FAMILY PROTEIN"/>
    <property type="match status" value="1"/>
</dbReference>
<dbReference type="InterPro" id="IPR003497">
    <property type="entry name" value="BRO_N_domain"/>
</dbReference>
<dbReference type="Proteomes" id="UP000022311">
    <property type="component" value="Unassembled WGS sequence"/>
</dbReference>
<reference evidence="2 3" key="1">
    <citation type="submission" date="2014-01" db="EMBL/GenBank/DDBJ databases">
        <authorList>
            <person name="Durkin A.S."/>
            <person name="McCorrison J."/>
            <person name="Torralba M."/>
            <person name="Gillis M."/>
            <person name="Haft D.H."/>
            <person name="Methe B."/>
            <person name="Sutton G."/>
            <person name="Nelson K.E."/>
        </authorList>
    </citation>
    <scope>NUCLEOTIDE SEQUENCE [LARGE SCALE GENOMIC DNA]</scope>
    <source>
        <strain evidence="2 3">205/92</strain>
    </source>
</reference>
<evidence type="ECO:0000259" key="1">
    <source>
        <dbReference type="PROSITE" id="PS51750"/>
    </source>
</evidence>
<protein>
    <submittedName>
        <fullName evidence="2">BRO family, N-terminal domain protein</fullName>
    </submittedName>
</protein>
<dbReference type="EMBL" id="JALD01000074">
    <property type="protein sequence ID" value="EUD09312.1"/>
    <property type="molecule type" value="Genomic_DNA"/>
</dbReference>
<comment type="caution">
    <text evidence="2">The sequence shown here is derived from an EMBL/GenBank/DDBJ whole genome shotgun (WGS) entry which is preliminary data.</text>
</comment>
<organism evidence="2 3">
    <name type="scientific">Providencia alcalifaciens 205/92</name>
    <dbReference type="NCBI Taxonomy" id="1256988"/>
    <lineage>
        <taxon>Bacteria</taxon>
        <taxon>Pseudomonadati</taxon>
        <taxon>Pseudomonadota</taxon>
        <taxon>Gammaproteobacteria</taxon>
        <taxon>Enterobacterales</taxon>
        <taxon>Morganellaceae</taxon>
        <taxon>Providencia</taxon>
    </lineage>
</organism>
<dbReference type="RefSeq" id="WP_051489886.1">
    <property type="nucleotide sequence ID" value="NZ_JALD01000074.1"/>
</dbReference>
<proteinExistence type="predicted"/>